<dbReference type="Pfam" id="PF13855">
    <property type="entry name" value="LRR_8"/>
    <property type="match status" value="3"/>
</dbReference>
<dbReference type="SMART" id="SM00082">
    <property type="entry name" value="LRRCT"/>
    <property type="match status" value="1"/>
</dbReference>
<feature type="transmembrane region" description="Helical" evidence="14">
    <location>
        <begin position="120"/>
        <end position="143"/>
    </location>
</feature>
<evidence type="ECO:0000313" key="17">
    <source>
        <dbReference type="RefSeq" id="XP_018111628.2"/>
    </source>
</evidence>
<keyword evidence="5 14" id="KW-0812">Transmembrane</keyword>
<evidence type="ECO:0000256" key="11">
    <source>
        <dbReference type="ARBA" id="ARBA00023170"/>
    </source>
</evidence>
<reference evidence="16" key="1">
    <citation type="submission" date="2024-06" db="UniProtKB">
        <authorList>
            <consortium name="RefSeq"/>
        </authorList>
    </citation>
    <scope>NUCLEOTIDE SEQUENCE [LARGE SCALE GENOMIC DNA]</scope>
    <source>
        <strain evidence="16">J_2021</strain>
    </source>
</reference>
<dbReference type="SMART" id="SM00255">
    <property type="entry name" value="TIR"/>
    <property type="match status" value="1"/>
</dbReference>
<dbReference type="RefSeq" id="XP_018111628.2">
    <property type="nucleotide sequence ID" value="XM_018256139.2"/>
</dbReference>
<dbReference type="FunFam" id="3.40.50.10140:FF:000001">
    <property type="entry name" value="Toll-like receptor 2"/>
    <property type="match status" value="1"/>
</dbReference>
<dbReference type="InterPro" id="IPR032675">
    <property type="entry name" value="LRR_dom_sf"/>
</dbReference>
<dbReference type="GO" id="GO:0005886">
    <property type="term" value="C:plasma membrane"/>
    <property type="evidence" value="ECO:0000318"/>
    <property type="project" value="GO_Central"/>
</dbReference>
<keyword evidence="6" id="KW-0732">Signal</keyword>
<keyword evidence="4" id="KW-0433">Leucine-rich repeat</keyword>
<dbReference type="Pfam" id="PF01582">
    <property type="entry name" value="TIR"/>
    <property type="match status" value="1"/>
</dbReference>
<keyword evidence="9 14" id="KW-1133">Transmembrane helix</keyword>
<dbReference type="SUPFAM" id="SSF52200">
    <property type="entry name" value="Toll/Interleukin receptor TIR domain"/>
    <property type="match status" value="1"/>
</dbReference>
<feature type="domain" description="TIR" evidence="15">
    <location>
        <begin position="930"/>
        <end position="1071"/>
    </location>
</feature>
<keyword evidence="12" id="KW-0325">Glycoprotein</keyword>
<dbReference type="GO" id="GO:0045087">
    <property type="term" value="P:innate immune response"/>
    <property type="evidence" value="ECO:0007669"/>
    <property type="project" value="UniProtKB-KW"/>
</dbReference>
<dbReference type="PANTHER" id="PTHR24365">
    <property type="entry name" value="TOLL-LIKE RECEPTOR"/>
    <property type="match status" value="1"/>
</dbReference>
<keyword evidence="11" id="KW-0675">Receptor</keyword>
<dbReference type="InterPro" id="IPR001611">
    <property type="entry name" value="Leu-rich_rpt"/>
</dbReference>
<name>A0A8J0UX14_XENLA</name>
<evidence type="ECO:0000313" key="16">
    <source>
        <dbReference type="Proteomes" id="UP000186698"/>
    </source>
</evidence>
<dbReference type="PROSITE" id="PS50104">
    <property type="entry name" value="TIR"/>
    <property type="match status" value="1"/>
</dbReference>
<dbReference type="PROSITE" id="PS51450">
    <property type="entry name" value="LRR"/>
    <property type="match status" value="4"/>
</dbReference>
<protein>
    <submittedName>
        <fullName evidence="17">Toll-like receptor 13</fullName>
    </submittedName>
</protein>
<evidence type="ECO:0000256" key="4">
    <source>
        <dbReference type="ARBA" id="ARBA00022614"/>
    </source>
</evidence>
<evidence type="ECO:0000256" key="14">
    <source>
        <dbReference type="SAM" id="Phobius"/>
    </source>
</evidence>
<dbReference type="InterPro" id="IPR000483">
    <property type="entry name" value="Cys-rich_flank_reg_C"/>
</dbReference>
<dbReference type="GO" id="GO:0038023">
    <property type="term" value="F:signaling receptor activity"/>
    <property type="evidence" value="ECO:0000318"/>
    <property type="project" value="GO_Central"/>
</dbReference>
<dbReference type="InterPro" id="IPR000157">
    <property type="entry name" value="TIR_dom"/>
</dbReference>
<evidence type="ECO:0000256" key="2">
    <source>
        <dbReference type="ARBA" id="ARBA00009634"/>
    </source>
</evidence>
<evidence type="ECO:0000256" key="10">
    <source>
        <dbReference type="ARBA" id="ARBA00023136"/>
    </source>
</evidence>
<accession>A0A8J0UX14</accession>
<keyword evidence="10 14" id="KW-0472">Membrane</keyword>
<dbReference type="GO" id="GO:0006954">
    <property type="term" value="P:inflammatory response"/>
    <property type="evidence" value="ECO:0000318"/>
    <property type="project" value="GO_Central"/>
</dbReference>
<evidence type="ECO:0000256" key="8">
    <source>
        <dbReference type="ARBA" id="ARBA00022859"/>
    </source>
</evidence>
<evidence type="ECO:0000256" key="5">
    <source>
        <dbReference type="ARBA" id="ARBA00022692"/>
    </source>
</evidence>
<organism evidence="16 17">
    <name type="scientific">Xenopus laevis</name>
    <name type="common">African clawed frog</name>
    <dbReference type="NCBI Taxonomy" id="8355"/>
    <lineage>
        <taxon>Eukaryota</taxon>
        <taxon>Metazoa</taxon>
        <taxon>Chordata</taxon>
        <taxon>Craniata</taxon>
        <taxon>Vertebrata</taxon>
        <taxon>Euteleostomi</taxon>
        <taxon>Amphibia</taxon>
        <taxon>Batrachia</taxon>
        <taxon>Anura</taxon>
        <taxon>Pipoidea</taxon>
        <taxon>Pipidae</taxon>
        <taxon>Xenopodinae</taxon>
        <taxon>Xenopus</taxon>
        <taxon>Xenopus</taxon>
    </lineage>
</organism>
<dbReference type="Gene3D" id="3.80.10.10">
    <property type="entry name" value="Ribonuclease Inhibitor"/>
    <property type="match status" value="4"/>
</dbReference>
<keyword evidence="7" id="KW-0677">Repeat</keyword>
<dbReference type="OrthoDB" id="1081807at2759"/>
<reference evidence="17" key="2">
    <citation type="submission" date="2025-08" db="UniProtKB">
        <authorList>
            <consortium name="RefSeq"/>
        </authorList>
    </citation>
    <scope>IDENTIFICATION</scope>
    <source>
        <strain evidence="17">J_2021</strain>
        <tissue evidence="17">Erythrocytes</tissue>
    </source>
</reference>
<dbReference type="Gene3D" id="3.40.50.10140">
    <property type="entry name" value="Toll/interleukin-1 receptor homology (TIR) domain"/>
    <property type="match status" value="1"/>
</dbReference>
<dbReference type="InterPro" id="IPR035897">
    <property type="entry name" value="Toll_tir_struct_dom_sf"/>
</dbReference>
<dbReference type="GeneID" id="100049736"/>
<dbReference type="PRINTS" id="PR01537">
    <property type="entry name" value="INTRLKN1R1F"/>
</dbReference>
<feature type="transmembrane region" description="Helical" evidence="14">
    <location>
        <begin position="879"/>
        <end position="896"/>
    </location>
</feature>
<evidence type="ECO:0000256" key="7">
    <source>
        <dbReference type="ARBA" id="ARBA00022737"/>
    </source>
</evidence>
<evidence type="ECO:0000256" key="12">
    <source>
        <dbReference type="ARBA" id="ARBA00023180"/>
    </source>
</evidence>
<sequence>MEKTQYLTWCPVLLNPIFFLHHLLSPYSVQRGTPKDSCTWPMHLQQSSVVQFISYFSNLSKEAPYWRMHSWSISLVRYKCACAESDVNFQKQEEDPKINEADKMSLGALTLQQEKYLWQLFGFHTIVLLVAPCVSIANCIIWLKLQFKMWFPLLNCLVLFHLVTRGGSYAIKGCEVHRQYNLKVLCYNRNLSKVPPQLPVLTFMLDLSQNNIKSINQADFHNLTILQKLNISDNCIQYIENGTFSKMAALELLNLTRNRIGSLSSHTFKGLQNLSTLLLDNNNIVTIESKAFSHLFNLKTLSLSFNSLYQLKSLNPVFQIRTLREINIANCSLQTFSTEDIVNVSASLQSIDASRNPFSVISFTTNILQNLTTLDISFTQRPILWYVKEPCFLRGLKKLNIKGNTIKPSAIMDIIKNLSCSSLEELNLGYLNLTDSDNLIQELCLRNPELQILKLMGNWYTEFKNNTFQNCSFVKVLDLAHNRVHHAPGSTFQHLTSIRELSLANNSLDALPGDLPLMTSLQKLNLSYNHLNEVTLNKSNSTLKELDLSGNKMTFFTASAQGNWSLQDLNLRENYLLDITHSFASSLSMLQRLTLSKNKLSSLSIHTFEYLTLLKHLNLADNQIEVIDPGAFYGLDNLYTLIMGSNKITRNTLHNMTFQGLGSLHELQLFGNYLYYDSSKFLDTVPFFPLKSLKMITLNSQGHNGMQNLPINFFEGLVALEKIHAGHLALSSIDSRTFSYTPWLKELDISENPFKSLDPFLLKNAQYLTELHISQTHLESLDFLIHSNMTHLMLLRAEGNQLNSFTAQQHAALPSLRFLDLRNNPLTCNCDNQWFIDWVYNDTKTQVLHFYEYTCAYPPAAKNTKLSAFKISSCRLDDTFILFLTSTLFISTFLISATVWNFWRWHVIYAYYITLAYLYNRKWQGKKRKCKYDAFISYNCHDEKWVFGQLVPNLEGRYNWRLCLHHRDFEPGKAIVDNIVDGIYSSRKTICVISRHYLESEWCSKEIQLASFRLFEEHTDVLILLFLEQIPDHQLSPYHQIRKVIKKKTYLIWPRERNATCVFWYRVSQALQTEEREEDLNCLL</sequence>
<dbReference type="PANTHER" id="PTHR24365:SF522">
    <property type="entry name" value="LOW QUALITY PROTEIN: TOLL-LIKE RECEPTOR 13-RELATED"/>
    <property type="match status" value="1"/>
</dbReference>
<evidence type="ECO:0000256" key="13">
    <source>
        <dbReference type="ARBA" id="ARBA00023198"/>
    </source>
</evidence>
<evidence type="ECO:0000256" key="1">
    <source>
        <dbReference type="ARBA" id="ARBA00004479"/>
    </source>
</evidence>
<dbReference type="SMART" id="SM00369">
    <property type="entry name" value="LRR_TYP"/>
    <property type="match status" value="12"/>
</dbReference>
<evidence type="ECO:0000259" key="15">
    <source>
        <dbReference type="PROSITE" id="PS50104"/>
    </source>
</evidence>
<dbReference type="FunFam" id="3.80.10.10:FF:000770">
    <property type="entry name" value="Uncharacterized protein"/>
    <property type="match status" value="1"/>
</dbReference>
<dbReference type="CTD" id="100049736"/>
<evidence type="ECO:0000256" key="6">
    <source>
        <dbReference type="ARBA" id="ARBA00022729"/>
    </source>
</evidence>
<evidence type="ECO:0000256" key="9">
    <source>
        <dbReference type="ARBA" id="ARBA00022989"/>
    </source>
</evidence>
<dbReference type="KEGG" id="xla:100049736"/>
<dbReference type="SUPFAM" id="SSF52058">
    <property type="entry name" value="L domain-like"/>
    <property type="match status" value="2"/>
</dbReference>
<proteinExistence type="inferred from homology"/>
<keyword evidence="16" id="KW-1185">Reference proteome</keyword>
<dbReference type="GO" id="GO:0002224">
    <property type="term" value="P:toll-like receptor signaling pathway"/>
    <property type="evidence" value="ECO:0000318"/>
    <property type="project" value="GO_Central"/>
</dbReference>
<dbReference type="InterPro" id="IPR003591">
    <property type="entry name" value="Leu-rich_rpt_typical-subtyp"/>
</dbReference>
<dbReference type="AlphaFoldDB" id="A0A8J0UX14"/>
<evidence type="ECO:0000256" key="3">
    <source>
        <dbReference type="ARBA" id="ARBA00022588"/>
    </source>
</evidence>
<dbReference type="Proteomes" id="UP000186698">
    <property type="component" value="Chromosome 3S"/>
</dbReference>
<gene>
    <name evidence="17" type="primary">tlr22.S</name>
</gene>
<keyword evidence="13" id="KW-0395">Inflammatory response</keyword>
<comment type="subcellular location">
    <subcellularLocation>
        <location evidence="1">Membrane</location>
        <topology evidence="1">Single-pass type I membrane protein</topology>
    </subcellularLocation>
</comment>
<comment type="similarity">
    <text evidence="2">Belongs to the Toll-like receptor family.</text>
</comment>
<keyword evidence="3" id="KW-0399">Innate immunity</keyword>
<keyword evidence="8" id="KW-0391">Immunity</keyword>